<keyword evidence="1" id="KW-0646">Protease inhibitor</keyword>
<dbReference type="PANTHER" id="PTHR36530:SF1">
    <property type="entry name" value="AMOEBIASIN-1"/>
    <property type="match status" value="1"/>
</dbReference>
<evidence type="ECO:0000313" key="6">
    <source>
        <dbReference type="Proteomes" id="UP000054600"/>
    </source>
</evidence>
<dbReference type="OrthoDB" id="670336at2"/>
<keyword evidence="2" id="KW-0789">Thiol protease inhibitor</keyword>
<dbReference type="PATRIC" id="fig|1122169.6.peg.2238"/>
<comment type="caution">
    <text evidence="5">The sequence shown here is derived from an EMBL/GenBank/DDBJ whole genome shotgun (WGS) entry which is preliminary data.</text>
</comment>
<dbReference type="AlphaFoldDB" id="A0A0W0YRD9"/>
<dbReference type="RefSeq" id="WP_018576941.1">
    <property type="nucleotide sequence ID" value="NZ_KB892393.1"/>
</dbReference>
<feature type="domain" description="Proteinase inhibitor I42 chagasin" evidence="4">
    <location>
        <begin position="30"/>
        <end position="117"/>
    </location>
</feature>
<dbReference type="EMBL" id="LNYW01000049">
    <property type="protein sequence ID" value="KTD59263.1"/>
    <property type="molecule type" value="Genomic_DNA"/>
</dbReference>
<proteinExistence type="predicted"/>
<dbReference type="InterPro" id="IPR052781">
    <property type="entry name" value="Cys_protease_inhibitor_I42"/>
</dbReference>
<sequence>MQKFILLLALLFGYSLMAHADDVSIDVNSNNKNFTVSLNANPTTGYQWKVVSFDKGLLTLSGSQYQKPNNKLIGAGGKMLFTFTLNKGKTYPAKTDMVFKYARPWEDKGGTVQKVTVNFETQ</sequence>
<evidence type="ECO:0000313" key="5">
    <source>
        <dbReference type="EMBL" id="KTD59263.1"/>
    </source>
</evidence>
<dbReference type="STRING" id="1122169.Lsha_1959"/>
<dbReference type="InterPro" id="IPR018990">
    <property type="entry name" value="Prot_inh_I42_chagasin"/>
</dbReference>
<dbReference type="eggNOG" id="COG5513">
    <property type="taxonomic scope" value="Bacteria"/>
</dbReference>
<organism evidence="5 6">
    <name type="scientific">Legionella shakespearei DSM 23087</name>
    <dbReference type="NCBI Taxonomy" id="1122169"/>
    <lineage>
        <taxon>Bacteria</taxon>
        <taxon>Pseudomonadati</taxon>
        <taxon>Pseudomonadota</taxon>
        <taxon>Gammaproteobacteria</taxon>
        <taxon>Legionellales</taxon>
        <taxon>Legionellaceae</taxon>
        <taxon>Legionella</taxon>
    </lineage>
</organism>
<protein>
    <submittedName>
        <fullName evidence="5">Secreted protein</fullName>
    </submittedName>
</protein>
<reference evidence="5 6" key="1">
    <citation type="submission" date="2015-11" db="EMBL/GenBank/DDBJ databases">
        <title>Genomic analysis of 38 Legionella species identifies large and diverse effector repertoires.</title>
        <authorList>
            <person name="Burstein D."/>
            <person name="Amaro F."/>
            <person name="Zusman T."/>
            <person name="Lifshitz Z."/>
            <person name="Cohen O."/>
            <person name="Gilbert J.A."/>
            <person name="Pupko T."/>
            <person name="Shuman H.A."/>
            <person name="Segal G."/>
        </authorList>
    </citation>
    <scope>NUCLEOTIDE SEQUENCE [LARGE SCALE GENOMIC DNA]</scope>
    <source>
        <strain evidence="5 6">ATCC 49655</strain>
    </source>
</reference>
<evidence type="ECO:0000256" key="2">
    <source>
        <dbReference type="ARBA" id="ARBA00022704"/>
    </source>
</evidence>
<evidence type="ECO:0000256" key="1">
    <source>
        <dbReference type="ARBA" id="ARBA00022690"/>
    </source>
</evidence>
<accession>A0A0W0YRD9</accession>
<dbReference type="Proteomes" id="UP000054600">
    <property type="component" value="Unassembled WGS sequence"/>
</dbReference>
<feature type="chain" id="PRO_5006917885" evidence="3">
    <location>
        <begin position="21"/>
        <end position="122"/>
    </location>
</feature>
<dbReference type="Gene3D" id="2.60.40.2020">
    <property type="match status" value="1"/>
</dbReference>
<keyword evidence="6" id="KW-1185">Reference proteome</keyword>
<dbReference type="InterPro" id="IPR036331">
    <property type="entry name" value="Chagasin-like_sf"/>
</dbReference>
<gene>
    <name evidence="5" type="ORF">Lsha_1959</name>
</gene>
<feature type="signal peptide" evidence="3">
    <location>
        <begin position="1"/>
        <end position="20"/>
    </location>
</feature>
<dbReference type="Pfam" id="PF09394">
    <property type="entry name" value="Inhibitor_I42"/>
    <property type="match status" value="1"/>
</dbReference>
<dbReference type="GO" id="GO:0004869">
    <property type="term" value="F:cysteine-type endopeptidase inhibitor activity"/>
    <property type="evidence" value="ECO:0007669"/>
    <property type="project" value="UniProtKB-KW"/>
</dbReference>
<evidence type="ECO:0000256" key="3">
    <source>
        <dbReference type="SAM" id="SignalP"/>
    </source>
</evidence>
<dbReference type="PANTHER" id="PTHR36530">
    <property type="entry name" value="INHIBITOR OF CYSTEINE PEPTIDASE"/>
    <property type="match status" value="1"/>
</dbReference>
<name>A0A0W0YRD9_9GAMM</name>
<keyword evidence="3" id="KW-0732">Signal</keyword>
<dbReference type="SUPFAM" id="SSF141066">
    <property type="entry name" value="ICP-like"/>
    <property type="match status" value="1"/>
</dbReference>
<evidence type="ECO:0000259" key="4">
    <source>
        <dbReference type="Pfam" id="PF09394"/>
    </source>
</evidence>